<sequence length="68" mass="7052">MATGDAQRLAAIGWRRAVPPASTAEPEYPELSWALGFQCAILKAHPGDSRGDFGVSGTMPALPKSGSP</sequence>
<comment type="caution">
    <text evidence="2">The sequence shown here is derived from an EMBL/GenBank/DDBJ whole genome shotgun (WGS) entry which is preliminary data.</text>
</comment>
<organism evidence="2 3">
    <name type="scientific">Chiloscyllium punctatum</name>
    <name type="common">Brownbanded bambooshark</name>
    <name type="synonym">Hemiscyllium punctatum</name>
    <dbReference type="NCBI Taxonomy" id="137246"/>
    <lineage>
        <taxon>Eukaryota</taxon>
        <taxon>Metazoa</taxon>
        <taxon>Chordata</taxon>
        <taxon>Craniata</taxon>
        <taxon>Vertebrata</taxon>
        <taxon>Chondrichthyes</taxon>
        <taxon>Elasmobranchii</taxon>
        <taxon>Galeomorphii</taxon>
        <taxon>Galeoidea</taxon>
        <taxon>Orectolobiformes</taxon>
        <taxon>Hemiscylliidae</taxon>
        <taxon>Chiloscyllium</taxon>
    </lineage>
</organism>
<dbReference type="Proteomes" id="UP000287033">
    <property type="component" value="Unassembled WGS sequence"/>
</dbReference>
<evidence type="ECO:0000313" key="3">
    <source>
        <dbReference type="Proteomes" id="UP000287033"/>
    </source>
</evidence>
<feature type="region of interest" description="Disordered" evidence="1">
    <location>
        <begin position="48"/>
        <end position="68"/>
    </location>
</feature>
<evidence type="ECO:0000313" key="2">
    <source>
        <dbReference type="EMBL" id="GCC28449.1"/>
    </source>
</evidence>
<keyword evidence="3" id="KW-1185">Reference proteome</keyword>
<accession>A0A401SDG8</accession>
<gene>
    <name evidence="2" type="ORF">chiPu_0006879</name>
</gene>
<dbReference type="EMBL" id="BEZZ01000206">
    <property type="protein sequence ID" value="GCC28449.1"/>
    <property type="molecule type" value="Genomic_DNA"/>
</dbReference>
<proteinExistence type="predicted"/>
<reference evidence="2 3" key="1">
    <citation type="journal article" date="2018" name="Nat. Ecol. Evol.">
        <title>Shark genomes provide insights into elasmobranch evolution and the origin of vertebrates.</title>
        <authorList>
            <person name="Hara Y"/>
            <person name="Yamaguchi K"/>
            <person name="Onimaru K"/>
            <person name="Kadota M"/>
            <person name="Koyanagi M"/>
            <person name="Keeley SD"/>
            <person name="Tatsumi K"/>
            <person name="Tanaka K"/>
            <person name="Motone F"/>
            <person name="Kageyama Y"/>
            <person name="Nozu R"/>
            <person name="Adachi N"/>
            <person name="Nishimura O"/>
            <person name="Nakagawa R"/>
            <person name="Tanegashima C"/>
            <person name="Kiyatake I"/>
            <person name="Matsumoto R"/>
            <person name="Murakumo K"/>
            <person name="Nishida K"/>
            <person name="Terakita A"/>
            <person name="Kuratani S"/>
            <person name="Sato K"/>
            <person name="Hyodo S Kuraku.S."/>
        </authorList>
    </citation>
    <scope>NUCLEOTIDE SEQUENCE [LARGE SCALE GENOMIC DNA]</scope>
</reference>
<name>A0A401SDG8_CHIPU</name>
<evidence type="ECO:0000256" key="1">
    <source>
        <dbReference type="SAM" id="MobiDB-lite"/>
    </source>
</evidence>
<protein>
    <submittedName>
        <fullName evidence="2">Uncharacterized protein</fullName>
    </submittedName>
</protein>
<dbReference type="AlphaFoldDB" id="A0A401SDG8"/>